<name>A0ABT3TV84_9ACTN</name>
<keyword evidence="3" id="KW-1185">Reference proteome</keyword>
<organism evidence="2 3">
    <name type="scientific">Streptomyces beihaiensis</name>
    <dbReference type="NCBI Taxonomy" id="2984495"/>
    <lineage>
        <taxon>Bacteria</taxon>
        <taxon>Bacillati</taxon>
        <taxon>Actinomycetota</taxon>
        <taxon>Actinomycetes</taxon>
        <taxon>Kitasatosporales</taxon>
        <taxon>Streptomycetaceae</taxon>
        <taxon>Streptomyces</taxon>
    </lineage>
</organism>
<proteinExistence type="predicted"/>
<comment type="caution">
    <text evidence="2">The sequence shown here is derived from an EMBL/GenBank/DDBJ whole genome shotgun (WGS) entry which is preliminary data.</text>
</comment>
<evidence type="ECO:0000313" key="3">
    <source>
        <dbReference type="Proteomes" id="UP001163064"/>
    </source>
</evidence>
<dbReference type="Proteomes" id="UP001163064">
    <property type="component" value="Unassembled WGS sequence"/>
</dbReference>
<feature type="region of interest" description="Disordered" evidence="1">
    <location>
        <begin position="49"/>
        <end position="105"/>
    </location>
</feature>
<protein>
    <submittedName>
        <fullName evidence="2">Uncharacterized protein</fullName>
    </submittedName>
</protein>
<evidence type="ECO:0000256" key="1">
    <source>
        <dbReference type="SAM" id="MobiDB-lite"/>
    </source>
</evidence>
<dbReference type="RefSeq" id="WP_266599944.1">
    <property type="nucleotide sequence ID" value="NZ_JAPHNL010000139.1"/>
</dbReference>
<sequence length="105" mass="11927">MATTWGLLVEETDGMGDRKAYAAKVVEHVTGARDQVLARLEQVARNYVPQHPMNPAFGRRRRPRSARNSVRQTLRRARPARRLEKAAKRAQRAPRGRGWWGGGAR</sequence>
<dbReference type="EMBL" id="JAPHNL010000139">
    <property type="protein sequence ID" value="MCX3060950.1"/>
    <property type="molecule type" value="Genomic_DNA"/>
</dbReference>
<reference evidence="2" key="1">
    <citation type="submission" date="2022-10" db="EMBL/GenBank/DDBJ databases">
        <title>Streptomyces beihaiensis sp. nov., a chitin degrading actinobacterium, isolated from shrimp pond soil.</title>
        <authorList>
            <person name="Xie J."/>
            <person name="Shen N."/>
        </authorList>
    </citation>
    <scope>NUCLEOTIDE SEQUENCE</scope>
    <source>
        <strain evidence="2">GXMU-J5</strain>
    </source>
</reference>
<evidence type="ECO:0000313" key="2">
    <source>
        <dbReference type="EMBL" id="MCX3060950.1"/>
    </source>
</evidence>
<accession>A0ABT3TV84</accession>
<gene>
    <name evidence="2" type="ORF">OFY01_14515</name>
</gene>